<keyword evidence="4" id="KW-1185">Reference proteome</keyword>
<comment type="caution">
    <text evidence="3">The sequence shown here is derived from an EMBL/GenBank/DDBJ whole genome shotgun (WGS) entry which is preliminary data.</text>
</comment>
<organism evidence="3 4">
    <name type="scientific">Funneliformis caledonium</name>
    <dbReference type="NCBI Taxonomy" id="1117310"/>
    <lineage>
        <taxon>Eukaryota</taxon>
        <taxon>Fungi</taxon>
        <taxon>Fungi incertae sedis</taxon>
        <taxon>Mucoromycota</taxon>
        <taxon>Glomeromycotina</taxon>
        <taxon>Glomeromycetes</taxon>
        <taxon>Glomerales</taxon>
        <taxon>Glomeraceae</taxon>
        <taxon>Funneliformis</taxon>
    </lineage>
</organism>
<keyword evidence="1" id="KW-0812">Transmembrane</keyword>
<name>A0A9N8ZFG8_9GLOM</name>
<evidence type="ECO:0000259" key="2">
    <source>
        <dbReference type="Pfam" id="PF10104"/>
    </source>
</evidence>
<protein>
    <submittedName>
        <fullName evidence="3">6380_t:CDS:1</fullName>
    </submittedName>
</protein>
<dbReference type="InterPro" id="IPR040202">
    <property type="entry name" value="Brl1/Brr6"/>
</dbReference>
<keyword evidence="1" id="KW-1133">Transmembrane helix</keyword>
<dbReference type="EMBL" id="CAJVPQ010000537">
    <property type="protein sequence ID" value="CAG8490468.1"/>
    <property type="molecule type" value="Genomic_DNA"/>
</dbReference>
<evidence type="ECO:0000256" key="1">
    <source>
        <dbReference type="SAM" id="Phobius"/>
    </source>
</evidence>
<dbReference type="Pfam" id="PF10104">
    <property type="entry name" value="Brr6_like_C_C"/>
    <property type="match status" value="1"/>
</dbReference>
<feature type="transmembrane region" description="Helical" evidence="1">
    <location>
        <begin position="45"/>
        <end position="63"/>
    </location>
</feature>
<dbReference type="InterPro" id="IPR018767">
    <property type="entry name" value="Brl1/Brr6_dom"/>
</dbReference>
<dbReference type="OrthoDB" id="5961at2759"/>
<evidence type="ECO:0000313" key="3">
    <source>
        <dbReference type="EMBL" id="CAG8490468.1"/>
    </source>
</evidence>
<proteinExistence type="predicted"/>
<reference evidence="3" key="1">
    <citation type="submission" date="2021-06" db="EMBL/GenBank/DDBJ databases">
        <authorList>
            <person name="Kallberg Y."/>
            <person name="Tangrot J."/>
            <person name="Rosling A."/>
        </authorList>
    </citation>
    <scope>NUCLEOTIDE SEQUENCE</scope>
    <source>
        <strain evidence="3">UK204</strain>
    </source>
</reference>
<evidence type="ECO:0000313" key="4">
    <source>
        <dbReference type="Proteomes" id="UP000789570"/>
    </source>
</evidence>
<dbReference type="PANTHER" id="PTHR28136">
    <property type="entry name" value="NUCLEUS EXPORT PROTEIN BRR6"/>
    <property type="match status" value="1"/>
</dbReference>
<feature type="domain" description="Brl1/Brr6" evidence="2">
    <location>
        <begin position="17"/>
        <end position="59"/>
    </location>
</feature>
<dbReference type="AlphaFoldDB" id="A0A9N8ZFG8"/>
<gene>
    <name evidence="3" type="ORF">FCALED_LOCUS3184</name>
</gene>
<sequence length="121" mass="13749">MTFSSHDSLSTKIGTNQIFYNRAKISAEVLGEIINNLMEQFSYKTMLFMVAIVLAIFVSRALVDMIKTRLFNNHSLPESPHPRMHSIPISPEHMTPIHHMSPGSPQTPQQNNVGVYYVLKH</sequence>
<dbReference type="GO" id="GO:0055088">
    <property type="term" value="P:lipid homeostasis"/>
    <property type="evidence" value="ECO:0007669"/>
    <property type="project" value="InterPro"/>
</dbReference>
<keyword evidence="1" id="KW-0472">Membrane</keyword>
<dbReference type="PANTHER" id="PTHR28136:SF1">
    <property type="entry name" value="NUCLEUS EXPORT PROTEIN BRL1"/>
    <property type="match status" value="1"/>
</dbReference>
<accession>A0A9N8ZFG8</accession>
<dbReference type="Proteomes" id="UP000789570">
    <property type="component" value="Unassembled WGS sequence"/>
</dbReference>
<dbReference type="GO" id="GO:0006998">
    <property type="term" value="P:nuclear envelope organization"/>
    <property type="evidence" value="ECO:0007669"/>
    <property type="project" value="InterPro"/>
</dbReference>
<dbReference type="GO" id="GO:0031965">
    <property type="term" value="C:nuclear membrane"/>
    <property type="evidence" value="ECO:0007669"/>
    <property type="project" value="InterPro"/>
</dbReference>